<comment type="caution">
    <text evidence="1">The sequence shown here is derived from an EMBL/GenBank/DDBJ whole genome shotgun (WGS) entry which is preliminary data.</text>
</comment>
<protein>
    <submittedName>
        <fullName evidence="1">Uncharacterized protein</fullName>
    </submittedName>
</protein>
<sequence>MTEAQRLLERTLTDEERELLEWHSPKAGWWRREKRDDICQGCAFGLIENCVTRNVIFALAESRAREGELVAALEKIGCSFSILYPCITSLKDFPNSMCLRCCALVQRKKE</sequence>
<accession>A0A0F9F549</accession>
<reference evidence="1" key="1">
    <citation type="journal article" date="2015" name="Nature">
        <title>Complex archaea that bridge the gap between prokaryotes and eukaryotes.</title>
        <authorList>
            <person name="Spang A."/>
            <person name="Saw J.H."/>
            <person name="Jorgensen S.L."/>
            <person name="Zaremba-Niedzwiedzka K."/>
            <person name="Martijn J."/>
            <person name="Lind A.E."/>
            <person name="van Eijk R."/>
            <person name="Schleper C."/>
            <person name="Guy L."/>
            <person name="Ettema T.J."/>
        </authorList>
    </citation>
    <scope>NUCLEOTIDE SEQUENCE</scope>
</reference>
<dbReference type="AlphaFoldDB" id="A0A0F9F549"/>
<name>A0A0F9F549_9ZZZZ</name>
<dbReference type="EMBL" id="LAZR01024904">
    <property type="protein sequence ID" value="KKL73616.1"/>
    <property type="molecule type" value="Genomic_DNA"/>
</dbReference>
<proteinExistence type="predicted"/>
<evidence type="ECO:0000313" key="1">
    <source>
        <dbReference type="EMBL" id="KKL73616.1"/>
    </source>
</evidence>
<organism evidence="1">
    <name type="scientific">marine sediment metagenome</name>
    <dbReference type="NCBI Taxonomy" id="412755"/>
    <lineage>
        <taxon>unclassified sequences</taxon>
        <taxon>metagenomes</taxon>
        <taxon>ecological metagenomes</taxon>
    </lineage>
</organism>
<gene>
    <name evidence="1" type="ORF">LCGC14_2073100</name>
</gene>